<feature type="transmembrane region" description="Helical" evidence="7">
    <location>
        <begin position="171"/>
        <end position="189"/>
    </location>
</feature>
<dbReference type="PANTHER" id="PTHR30193">
    <property type="entry name" value="ABC TRANSPORTER PERMEASE PROTEIN"/>
    <property type="match status" value="1"/>
</dbReference>
<dbReference type="AlphaFoldDB" id="A0A1H8DT94"/>
<feature type="transmembrane region" description="Helical" evidence="7">
    <location>
        <begin position="270"/>
        <end position="289"/>
    </location>
</feature>
<evidence type="ECO:0000256" key="6">
    <source>
        <dbReference type="ARBA" id="ARBA00023136"/>
    </source>
</evidence>
<keyword evidence="3" id="KW-1003">Cell membrane</keyword>
<sequence>MNSMIYKKKGPLAVFLTPALLFMAVFLYYPFVMNVVNSFFNITGLGTAAQGMNTPWYQNYTKLFTDPNMAAAFGNTMLLMILTIVFQVGFALVLALLVDTIRTGSQFFRTVYFFPIVISATALGLLFNLIFLYDGGMVNQLLLKLGIADANTLIDWKDEGHYLFTMFLPVMWQYVGFYFVIIVTGLNNISPDIYEAAEIDGAGGFKRVRYITLPLLHNVLCTCLVLAVTGALKVFDLPWVMMGRGIPMDRSWLTGTYMYEQTFNVGDVDYGSAIAIVIVVLGVIISQLVNRVLKEKEY</sequence>
<dbReference type="InterPro" id="IPR035906">
    <property type="entry name" value="MetI-like_sf"/>
</dbReference>
<dbReference type="SUPFAM" id="SSF161098">
    <property type="entry name" value="MetI-like"/>
    <property type="match status" value="1"/>
</dbReference>
<evidence type="ECO:0000256" key="1">
    <source>
        <dbReference type="ARBA" id="ARBA00004651"/>
    </source>
</evidence>
<dbReference type="GO" id="GO:0055085">
    <property type="term" value="P:transmembrane transport"/>
    <property type="evidence" value="ECO:0007669"/>
    <property type="project" value="InterPro"/>
</dbReference>
<reference evidence="9 10" key="1">
    <citation type="submission" date="2016-10" db="EMBL/GenBank/DDBJ databases">
        <authorList>
            <person name="de Groot N.N."/>
        </authorList>
    </citation>
    <scope>NUCLEOTIDE SEQUENCE [LARGE SCALE GENOMIC DNA]</scope>
    <source>
        <strain evidence="9 10">CGMCC 1.5070</strain>
    </source>
</reference>
<keyword evidence="4 7" id="KW-0812">Transmembrane</keyword>
<dbReference type="RefSeq" id="WP_092756305.1">
    <property type="nucleotide sequence ID" value="NZ_FOCG01000003.1"/>
</dbReference>
<comment type="subcellular location">
    <subcellularLocation>
        <location evidence="1 7">Cell membrane</location>
        <topology evidence="1 7">Multi-pass membrane protein</topology>
    </subcellularLocation>
</comment>
<protein>
    <submittedName>
        <fullName evidence="9">Carbohydrate ABC transporter membrane protein 1, CUT1 family</fullName>
    </submittedName>
</protein>
<proteinExistence type="inferred from homology"/>
<feature type="transmembrane region" description="Helical" evidence="7">
    <location>
        <begin position="210"/>
        <end position="232"/>
    </location>
</feature>
<keyword evidence="2 7" id="KW-0813">Transport</keyword>
<gene>
    <name evidence="9" type="ORF">SAMN05216180_2787</name>
</gene>
<dbReference type="CDD" id="cd06261">
    <property type="entry name" value="TM_PBP2"/>
    <property type="match status" value="1"/>
</dbReference>
<dbReference type="PROSITE" id="PS50928">
    <property type="entry name" value="ABC_TM1"/>
    <property type="match status" value="1"/>
</dbReference>
<evidence type="ECO:0000256" key="3">
    <source>
        <dbReference type="ARBA" id="ARBA00022475"/>
    </source>
</evidence>
<keyword evidence="6 7" id="KW-0472">Membrane</keyword>
<evidence type="ECO:0000259" key="8">
    <source>
        <dbReference type="PROSITE" id="PS50928"/>
    </source>
</evidence>
<dbReference type="InterPro" id="IPR051393">
    <property type="entry name" value="ABC_transporter_permease"/>
</dbReference>
<dbReference type="Pfam" id="PF00528">
    <property type="entry name" value="BPD_transp_1"/>
    <property type="match status" value="1"/>
</dbReference>
<evidence type="ECO:0000256" key="4">
    <source>
        <dbReference type="ARBA" id="ARBA00022692"/>
    </source>
</evidence>
<evidence type="ECO:0000256" key="7">
    <source>
        <dbReference type="RuleBase" id="RU363032"/>
    </source>
</evidence>
<keyword evidence="10" id="KW-1185">Reference proteome</keyword>
<dbReference type="InterPro" id="IPR000515">
    <property type="entry name" value="MetI-like"/>
</dbReference>
<feature type="domain" description="ABC transmembrane type-1" evidence="8">
    <location>
        <begin position="73"/>
        <end position="289"/>
    </location>
</feature>
<name>A0A1H8DT94_9FIRM</name>
<accession>A0A1H8DT94</accession>
<evidence type="ECO:0000313" key="10">
    <source>
        <dbReference type="Proteomes" id="UP000199158"/>
    </source>
</evidence>
<organism evidence="9 10">
    <name type="scientific">Hydrogenoanaerobacterium saccharovorans</name>
    <dbReference type="NCBI Taxonomy" id="474960"/>
    <lineage>
        <taxon>Bacteria</taxon>
        <taxon>Bacillati</taxon>
        <taxon>Bacillota</taxon>
        <taxon>Clostridia</taxon>
        <taxon>Eubacteriales</taxon>
        <taxon>Oscillospiraceae</taxon>
        <taxon>Hydrogenoanaerobacterium</taxon>
    </lineage>
</organism>
<feature type="transmembrane region" description="Helical" evidence="7">
    <location>
        <begin position="12"/>
        <end position="31"/>
    </location>
</feature>
<feature type="transmembrane region" description="Helical" evidence="7">
    <location>
        <begin position="110"/>
        <end position="133"/>
    </location>
</feature>
<evidence type="ECO:0000256" key="5">
    <source>
        <dbReference type="ARBA" id="ARBA00022989"/>
    </source>
</evidence>
<dbReference type="EMBL" id="FOCG01000003">
    <property type="protein sequence ID" value="SEN10492.1"/>
    <property type="molecule type" value="Genomic_DNA"/>
</dbReference>
<dbReference type="STRING" id="474960.SAMN05216180_2787"/>
<dbReference type="OrthoDB" id="367897at2"/>
<dbReference type="Gene3D" id="1.10.3720.10">
    <property type="entry name" value="MetI-like"/>
    <property type="match status" value="1"/>
</dbReference>
<evidence type="ECO:0000256" key="2">
    <source>
        <dbReference type="ARBA" id="ARBA00022448"/>
    </source>
</evidence>
<comment type="similarity">
    <text evidence="7">Belongs to the binding-protein-dependent transport system permease family.</text>
</comment>
<feature type="transmembrane region" description="Helical" evidence="7">
    <location>
        <begin position="77"/>
        <end position="98"/>
    </location>
</feature>
<evidence type="ECO:0000313" key="9">
    <source>
        <dbReference type="EMBL" id="SEN10492.1"/>
    </source>
</evidence>
<dbReference type="GO" id="GO:0005886">
    <property type="term" value="C:plasma membrane"/>
    <property type="evidence" value="ECO:0007669"/>
    <property type="project" value="UniProtKB-SubCell"/>
</dbReference>
<dbReference type="Proteomes" id="UP000199158">
    <property type="component" value="Unassembled WGS sequence"/>
</dbReference>
<dbReference type="PANTHER" id="PTHR30193:SF37">
    <property type="entry name" value="INNER MEMBRANE ABC TRANSPORTER PERMEASE PROTEIN YCJO"/>
    <property type="match status" value="1"/>
</dbReference>
<keyword evidence="5 7" id="KW-1133">Transmembrane helix</keyword>